<evidence type="ECO:0000313" key="2">
    <source>
        <dbReference type="EMBL" id="MFD1248934.1"/>
    </source>
</evidence>
<dbReference type="InterPro" id="IPR041698">
    <property type="entry name" value="Methyltransf_25"/>
</dbReference>
<dbReference type="EC" id="2.1.1.-" evidence="2"/>
<comment type="caution">
    <text evidence="2">The sequence shown here is derived from an EMBL/GenBank/DDBJ whole genome shotgun (WGS) entry which is preliminary data.</text>
</comment>
<dbReference type="GO" id="GO:0032259">
    <property type="term" value="P:methylation"/>
    <property type="evidence" value="ECO:0007669"/>
    <property type="project" value="UniProtKB-KW"/>
</dbReference>
<feature type="domain" description="Methyltransferase" evidence="1">
    <location>
        <begin position="158"/>
        <end position="251"/>
    </location>
</feature>
<dbReference type="CDD" id="cd02440">
    <property type="entry name" value="AdoMet_MTases"/>
    <property type="match status" value="1"/>
</dbReference>
<organism evidence="2 3">
    <name type="scientific">Nocardioides ginsengisoli</name>
    <dbReference type="NCBI Taxonomy" id="363868"/>
    <lineage>
        <taxon>Bacteria</taxon>
        <taxon>Bacillati</taxon>
        <taxon>Actinomycetota</taxon>
        <taxon>Actinomycetes</taxon>
        <taxon>Propionibacteriales</taxon>
        <taxon>Nocardioidaceae</taxon>
        <taxon>Nocardioides</taxon>
    </lineage>
</organism>
<protein>
    <submittedName>
        <fullName evidence="2">SAM-dependent methyltransferase</fullName>
        <ecNumber evidence="2">2.1.1.-</ecNumber>
    </submittedName>
</protein>
<keyword evidence="2" id="KW-0808">Transferase</keyword>
<name>A0ABW3W158_9ACTN</name>
<accession>A0ABW3W158</accession>
<dbReference type="GO" id="GO:0008168">
    <property type="term" value="F:methyltransferase activity"/>
    <property type="evidence" value="ECO:0007669"/>
    <property type="project" value="UniProtKB-KW"/>
</dbReference>
<dbReference type="Gene3D" id="3.40.50.150">
    <property type="entry name" value="Vaccinia Virus protein VP39"/>
    <property type="match status" value="1"/>
</dbReference>
<dbReference type="SUPFAM" id="SSF53335">
    <property type="entry name" value="S-adenosyl-L-methionine-dependent methyltransferases"/>
    <property type="match status" value="1"/>
</dbReference>
<keyword evidence="3" id="KW-1185">Reference proteome</keyword>
<dbReference type="RefSeq" id="WP_367917205.1">
    <property type="nucleotide sequence ID" value="NZ_BAABAC010000003.1"/>
</dbReference>
<evidence type="ECO:0000313" key="3">
    <source>
        <dbReference type="Proteomes" id="UP001597229"/>
    </source>
</evidence>
<dbReference type="Pfam" id="PF13649">
    <property type="entry name" value="Methyltransf_25"/>
    <property type="match status" value="1"/>
</dbReference>
<gene>
    <name evidence="2" type="ORF">ACFQ3F_14130</name>
</gene>
<dbReference type="InterPro" id="IPR029063">
    <property type="entry name" value="SAM-dependent_MTases_sf"/>
</dbReference>
<sequence length="326" mass="34798">MTEQPTFFAALEQALDPLLAASNLLSLIDRADRSGLLRSLRDGFQPDGDPVALCLALVAHGVAEAEPDGSGYRLTPAWRALTSDDNFVTVGSVIARGRVVDDMLACEIGYADLSPADRLVFARGVSPNPFSAGLVEGFRRDLAADPYWAGMADGARYLELGCGVAGRLLTLLQAEPTLRAVGVELDPHLAEEARRRAAALGVADRVEFVAGDATTYRGEEPFDAGFWAQWFFPAETREAALASLFANLRSGAVVRAPLFGDHAKMAAEPDGVEARSYATERVMLDGWGVPERTPEQLVAEIHAAGFVDGAVVTRDGGLVAVYARRP</sequence>
<dbReference type="Proteomes" id="UP001597229">
    <property type="component" value="Unassembled WGS sequence"/>
</dbReference>
<proteinExistence type="predicted"/>
<dbReference type="EMBL" id="JBHTLX010000020">
    <property type="protein sequence ID" value="MFD1248934.1"/>
    <property type="molecule type" value="Genomic_DNA"/>
</dbReference>
<keyword evidence="2" id="KW-0489">Methyltransferase</keyword>
<evidence type="ECO:0000259" key="1">
    <source>
        <dbReference type="Pfam" id="PF13649"/>
    </source>
</evidence>
<reference evidence="3" key="1">
    <citation type="journal article" date="2019" name="Int. J. Syst. Evol. Microbiol.">
        <title>The Global Catalogue of Microorganisms (GCM) 10K type strain sequencing project: providing services to taxonomists for standard genome sequencing and annotation.</title>
        <authorList>
            <consortium name="The Broad Institute Genomics Platform"/>
            <consortium name="The Broad Institute Genome Sequencing Center for Infectious Disease"/>
            <person name="Wu L."/>
            <person name="Ma J."/>
        </authorList>
    </citation>
    <scope>NUCLEOTIDE SEQUENCE [LARGE SCALE GENOMIC DNA]</scope>
    <source>
        <strain evidence="3">CCUG 52478</strain>
    </source>
</reference>